<sequence length="312" mass="33478">MATIQDLHDQFEKFCAFGRGSISSSLDSIAGGSTMDGGKWAKFARDSNLIDNKKITSTEIDIIFNKVKAKNSRRINWDEFLNGVKLISAKKYPERHVHDAFTQVMYDVCVKAHGPVASNATAVKNDAVLDRLTNVSGYTGTHKARFDSAGHGLGLQGRDTSTKTDQLSKIVNRGTGKSVASMAPPPVRQPSATVTKRPSVLTKSEEQLENITNSPKKTPVAGRRATQVSVKSKNYTTASTSSLNKNAATSSSKASVFDRLTDSSGYTGAHKHRFNVDGTGRGIAGRDLPSLGSGPGTYRGGDVKSLSQILRN</sequence>
<evidence type="ECO:0000256" key="2">
    <source>
        <dbReference type="SAM" id="MobiDB-lite"/>
    </source>
</evidence>
<protein>
    <submittedName>
        <fullName evidence="3">Uncharacterized protein</fullName>
    </submittedName>
</protein>
<organism evidence="3 4">
    <name type="scientific">Physocladia obscura</name>
    <dbReference type="NCBI Taxonomy" id="109957"/>
    <lineage>
        <taxon>Eukaryota</taxon>
        <taxon>Fungi</taxon>
        <taxon>Fungi incertae sedis</taxon>
        <taxon>Chytridiomycota</taxon>
        <taxon>Chytridiomycota incertae sedis</taxon>
        <taxon>Chytridiomycetes</taxon>
        <taxon>Chytridiales</taxon>
        <taxon>Chytriomycetaceae</taxon>
        <taxon>Physocladia</taxon>
    </lineage>
</organism>
<dbReference type="Gene3D" id="1.10.238.10">
    <property type="entry name" value="EF-hand"/>
    <property type="match status" value="1"/>
</dbReference>
<comment type="similarity">
    <text evidence="1">Belongs to the TPPP family.</text>
</comment>
<dbReference type="SUPFAM" id="SSF47473">
    <property type="entry name" value="EF-hand"/>
    <property type="match status" value="1"/>
</dbReference>
<dbReference type="EMBL" id="JADGJH010000017">
    <property type="protein sequence ID" value="KAJ3142486.1"/>
    <property type="molecule type" value="Genomic_DNA"/>
</dbReference>
<keyword evidence="4" id="KW-1185">Reference proteome</keyword>
<name>A0AAD5TBF6_9FUNG</name>
<dbReference type="Pfam" id="PF05517">
    <property type="entry name" value="p25-alpha"/>
    <property type="match status" value="2"/>
</dbReference>
<evidence type="ECO:0000313" key="4">
    <source>
        <dbReference type="Proteomes" id="UP001211907"/>
    </source>
</evidence>
<comment type="caution">
    <text evidence="3">The sequence shown here is derived from an EMBL/GenBank/DDBJ whole genome shotgun (WGS) entry which is preliminary data.</text>
</comment>
<dbReference type="GO" id="GO:0001578">
    <property type="term" value="P:microtubule bundle formation"/>
    <property type="evidence" value="ECO:0007669"/>
    <property type="project" value="TreeGrafter"/>
</dbReference>
<dbReference type="AlphaFoldDB" id="A0AAD5TBF6"/>
<dbReference type="InterPro" id="IPR011992">
    <property type="entry name" value="EF-hand-dom_pair"/>
</dbReference>
<dbReference type="GO" id="GO:0046785">
    <property type="term" value="P:microtubule polymerization"/>
    <property type="evidence" value="ECO:0007669"/>
    <property type="project" value="InterPro"/>
</dbReference>
<dbReference type="PANTHER" id="PTHR12932">
    <property type="entry name" value="P25 ALPHA-RELATED"/>
    <property type="match status" value="1"/>
</dbReference>
<feature type="compositionally biased region" description="Polar residues" evidence="2">
    <location>
        <begin position="226"/>
        <end position="235"/>
    </location>
</feature>
<dbReference type="GO" id="GO:0032273">
    <property type="term" value="P:positive regulation of protein polymerization"/>
    <property type="evidence" value="ECO:0007669"/>
    <property type="project" value="TreeGrafter"/>
</dbReference>
<gene>
    <name evidence="3" type="ORF">HK100_002929</name>
</gene>
<proteinExistence type="inferred from homology"/>
<dbReference type="PANTHER" id="PTHR12932:SF9">
    <property type="entry name" value="TUBULIN POLYMERIZATION-PROMOTING PROTEIN HOMOLOG"/>
    <property type="match status" value="1"/>
</dbReference>
<dbReference type="InterPro" id="IPR008907">
    <property type="entry name" value="TPP/p25"/>
</dbReference>
<accession>A0AAD5TBF6</accession>
<feature type="region of interest" description="Disordered" evidence="2">
    <location>
        <begin position="174"/>
        <end position="312"/>
    </location>
</feature>
<feature type="compositionally biased region" description="Low complexity" evidence="2">
    <location>
        <begin position="236"/>
        <end position="255"/>
    </location>
</feature>
<dbReference type="GO" id="GO:0005874">
    <property type="term" value="C:microtubule"/>
    <property type="evidence" value="ECO:0007669"/>
    <property type="project" value="TreeGrafter"/>
</dbReference>
<evidence type="ECO:0000313" key="3">
    <source>
        <dbReference type="EMBL" id="KAJ3142486.1"/>
    </source>
</evidence>
<dbReference type="Proteomes" id="UP001211907">
    <property type="component" value="Unassembled WGS sequence"/>
</dbReference>
<evidence type="ECO:0000256" key="1">
    <source>
        <dbReference type="ARBA" id="ARBA00010994"/>
    </source>
</evidence>
<reference evidence="3" key="1">
    <citation type="submission" date="2020-05" db="EMBL/GenBank/DDBJ databases">
        <title>Phylogenomic resolution of chytrid fungi.</title>
        <authorList>
            <person name="Stajich J.E."/>
            <person name="Amses K."/>
            <person name="Simmons R."/>
            <person name="Seto K."/>
            <person name="Myers J."/>
            <person name="Bonds A."/>
            <person name="Quandt C.A."/>
            <person name="Barry K."/>
            <person name="Liu P."/>
            <person name="Grigoriev I."/>
            <person name="Longcore J.E."/>
            <person name="James T.Y."/>
        </authorList>
    </citation>
    <scope>NUCLEOTIDE SEQUENCE</scope>
    <source>
        <strain evidence="3">JEL0513</strain>
    </source>
</reference>
<dbReference type="GO" id="GO:0015631">
    <property type="term" value="F:tubulin binding"/>
    <property type="evidence" value="ECO:0007669"/>
    <property type="project" value="InterPro"/>
</dbReference>